<feature type="region of interest" description="Disordered" evidence="10">
    <location>
        <begin position="357"/>
        <end position="422"/>
    </location>
</feature>
<evidence type="ECO:0000256" key="7">
    <source>
        <dbReference type="ARBA" id="ARBA00082622"/>
    </source>
</evidence>
<dbReference type="Gene3D" id="3.30.70.330">
    <property type="match status" value="2"/>
</dbReference>
<comment type="subcellular location">
    <subcellularLocation>
        <location evidence="1">Nucleus</location>
    </subcellularLocation>
</comment>
<dbReference type="Proteomes" id="UP000007646">
    <property type="component" value="Unassembled WGS sequence"/>
</dbReference>
<dbReference type="InterPro" id="IPR036388">
    <property type="entry name" value="WH-like_DNA-bd_sf"/>
</dbReference>
<reference evidence="14 15" key="1">
    <citation type="submission" date="2009-06" db="EMBL/GenBank/DDBJ databases">
        <title>The Genome Sequence of Loxodonta africana (African elephant).</title>
        <authorList>
            <person name="Di Palma F."/>
            <person name="Heiman D."/>
            <person name="Young S."/>
            <person name="Johnson J."/>
            <person name="Lander E.S."/>
            <person name="Lindblad-Toh K."/>
        </authorList>
    </citation>
    <scope>NUCLEOTIDE SEQUENCE [LARGE SCALE GENOMIC DNA]</scope>
    <source>
        <strain evidence="14 15">Isolate ISIS603380</strain>
    </source>
</reference>
<dbReference type="GO" id="GO:0008033">
    <property type="term" value="P:tRNA processing"/>
    <property type="evidence" value="ECO:0007669"/>
    <property type="project" value="TreeGrafter"/>
</dbReference>
<dbReference type="CDD" id="cd12541">
    <property type="entry name" value="RRM2_La"/>
    <property type="match status" value="1"/>
</dbReference>
<dbReference type="PANTHER" id="PTHR22792">
    <property type="entry name" value="LUPUS LA PROTEIN-RELATED"/>
    <property type="match status" value="1"/>
</dbReference>
<evidence type="ECO:0000259" key="11">
    <source>
        <dbReference type="PROSITE" id="PS50102"/>
    </source>
</evidence>
<evidence type="ECO:0000256" key="6">
    <source>
        <dbReference type="ARBA" id="ARBA00062112"/>
    </source>
</evidence>
<feature type="domain" description="HTH La-type RNA-binding" evidence="12">
    <location>
        <begin position="7"/>
        <end position="99"/>
    </location>
</feature>
<dbReference type="PANTHER" id="PTHR22792:SF166">
    <property type="entry name" value="LUPUS LA PROTEIN HOMOLOG"/>
    <property type="match status" value="1"/>
</dbReference>
<dbReference type="Pfam" id="PF00076">
    <property type="entry name" value="RRM_1"/>
    <property type="match status" value="1"/>
</dbReference>
<dbReference type="InterPro" id="IPR006630">
    <property type="entry name" value="La_HTH"/>
</dbReference>
<accession>G3SMH8</accession>
<dbReference type="FunFam" id="3.30.70.330:FF:000366">
    <property type="entry name" value="Lupus La protein homolog"/>
    <property type="match status" value="1"/>
</dbReference>
<dbReference type="GeneTree" id="ENSGT00830000128380"/>
<dbReference type="InterPro" id="IPR045180">
    <property type="entry name" value="La_dom_prot"/>
</dbReference>
<dbReference type="AlphaFoldDB" id="G3SMH8"/>
<dbReference type="Pfam" id="PF05383">
    <property type="entry name" value="La"/>
    <property type="match status" value="1"/>
</dbReference>
<dbReference type="Gene3D" id="1.10.10.10">
    <property type="entry name" value="Winged helix-like DNA-binding domain superfamily/Winged helix DNA-binding domain"/>
    <property type="match status" value="1"/>
</dbReference>
<dbReference type="GO" id="GO:0010494">
    <property type="term" value="C:cytoplasmic stress granule"/>
    <property type="evidence" value="ECO:0007669"/>
    <property type="project" value="TreeGrafter"/>
</dbReference>
<dbReference type="InterPro" id="IPR036390">
    <property type="entry name" value="WH_DNA-bd_sf"/>
</dbReference>
<dbReference type="SUPFAM" id="SSF46785">
    <property type="entry name" value="Winged helix' DNA-binding domain"/>
    <property type="match status" value="1"/>
</dbReference>
<dbReference type="PROSITE" id="PS50961">
    <property type="entry name" value="HTH_LA"/>
    <property type="match status" value="1"/>
</dbReference>
<keyword evidence="2" id="KW-0597">Phosphoprotein</keyword>
<dbReference type="HOGENOM" id="CLU_042341_0_0_1"/>
<dbReference type="FunFam" id="1.10.10.10:FF:000336">
    <property type="entry name" value="lupus La protein homolog"/>
    <property type="match status" value="1"/>
</dbReference>
<dbReference type="InterPro" id="IPR002344">
    <property type="entry name" value="Lupus_La"/>
</dbReference>
<dbReference type="eggNOG" id="KOG4213">
    <property type="taxonomic scope" value="Eukaryota"/>
</dbReference>
<dbReference type="GO" id="GO:0005634">
    <property type="term" value="C:nucleus"/>
    <property type="evidence" value="ECO:0007669"/>
    <property type="project" value="UniProtKB-SubCell"/>
</dbReference>
<evidence type="ECO:0000256" key="8">
    <source>
        <dbReference type="PROSITE-ProRule" id="PRU00332"/>
    </source>
</evidence>
<evidence type="ECO:0000313" key="14">
    <source>
        <dbReference type="Ensembl" id="ENSLAFP00000000723.2"/>
    </source>
</evidence>
<organism evidence="14 15">
    <name type="scientific">Loxodonta africana</name>
    <name type="common">African elephant</name>
    <dbReference type="NCBI Taxonomy" id="9785"/>
    <lineage>
        <taxon>Eukaryota</taxon>
        <taxon>Metazoa</taxon>
        <taxon>Chordata</taxon>
        <taxon>Craniata</taxon>
        <taxon>Vertebrata</taxon>
        <taxon>Euteleostomi</taxon>
        <taxon>Mammalia</taxon>
        <taxon>Eutheria</taxon>
        <taxon>Afrotheria</taxon>
        <taxon>Proboscidea</taxon>
        <taxon>Elephantidae</taxon>
        <taxon>Loxodonta</taxon>
    </lineage>
</organism>
<dbReference type="STRING" id="9785.ENSLAFP00000000723"/>
<feature type="compositionally biased region" description="Polar residues" evidence="10">
    <location>
        <begin position="410"/>
        <end position="422"/>
    </location>
</feature>
<dbReference type="InterPro" id="IPR014886">
    <property type="entry name" value="La_xRRM"/>
</dbReference>
<dbReference type="PROSITE" id="PS50102">
    <property type="entry name" value="RRM"/>
    <property type="match status" value="1"/>
</dbReference>
<name>G3SMH8_LOXAF</name>
<evidence type="ECO:0000256" key="10">
    <source>
        <dbReference type="SAM" id="MobiDB-lite"/>
    </source>
</evidence>
<dbReference type="SUPFAM" id="SSF54928">
    <property type="entry name" value="RNA-binding domain, RBD"/>
    <property type="match status" value="2"/>
</dbReference>
<keyword evidence="5" id="KW-0539">Nucleus</keyword>
<reference evidence="14" key="3">
    <citation type="submission" date="2025-09" db="UniProtKB">
        <authorList>
            <consortium name="Ensembl"/>
        </authorList>
    </citation>
    <scope>IDENTIFICATION</scope>
    <source>
        <strain evidence="14">Isolate ISIS603380</strain>
    </source>
</reference>
<comment type="subunit">
    <text evidence="6">Interacts with DDX15. May interact with RUFY1.</text>
</comment>
<dbReference type="CDD" id="cd12291">
    <property type="entry name" value="RRM1_La"/>
    <property type="match status" value="1"/>
</dbReference>
<keyword evidence="3 8" id="KW-0694">RNA-binding</keyword>
<dbReference type="InterPro" id="IPR000504">
    <property type="entry name" value="RRM_dom"/>
</dbReference>
<dbReference type="GO" id="GO:0003729">
    <property type="term" value="F:mRNA binding"/>
    <property type="evidence" value="ECO:0007669"/>
    <property type="project" value="TreeGrafter"/>
</dbReference>
<keyword evidence="4" id="KW-0007">Acetylation</keyword>
<evidence type="ECO:0000313" key="15">
    <source>
        <dbReference type="Proteomes" id="UP000007646"/>
    </source>
</evidence>
<feature type="coiled-coil region" evidence="9">
    <location>
        <begin position="191"/>
        <end position="229"/>
    </location>
</feature>
<dbReference type="InParanoid" id="G3SMH8"/>
<keyword evidence="9" id="KW-0175">Coiled coil</keyword>
<reference evidence="14" key="2">
    <citation type="submission" date="2025-08" db="UniProtKB">
        <authorList>
            <consortium name="Ensembl"/>
        </authorList>
    </citation>
    <scope>IDENTIFICATION</scope>
    <source>
        <strain evidence="14">Isolate ISIS603380</strain>
    </source>
</reference>
<protein>
    <recommendedName>
        <fullName evidence="7">La ribonucleoprotein</fullName>
    </recommendedName>
</protein>
<evidence type="ECO:0000256" key="4">
    <source>
        <dbReference type="ARBA" id="ARBA00022990"/>
    </source>
</evidence>
<dbReference type="Ensembl" id="ENSLAFT00000000867.2">
    <property type="protein sequence ID" value="ENSLAFP00000000723.2"/>
    <property type="gene ID" value="ENSLAFG00000000867.2"/>
</dbReference>
<dbReference type="Pfam" id="PF08777">
    <property type="entry name" value="RRM_3"/>
    <property type="match status" value="1"/>
</dbReference>
<sequence length="422" mass="48466">MAENGDSEKMAALEAKICHQIEYYFGDFNLPRDKFLKEQIKLDEGWVPLEIMIKFNRLNRLTTDFNVIVEALSKSKVELMEISEDKTKIRRSPSKPLPEVTDEYKNDVKNRSVYIKGFPTDATLDDIKEWLEDKGQVLNILMRRTLHKAFKGSIFVVFDSIESAKKFVETPGQKYKDTDLLILFKEDYFAKKNEERKQNKLEAKLRAKQEQEEKQKLAEDAEMKSLEEKMGCLLKFSGDLDDQTCREDLQDLFSSHGEIKWIDFVRGAKEGVILFKEKAKEALDKAKDASNGNLQLRNKEVTWEVLEGEVEKAALKKILEDQQESLNKWKSKVKNFKLCLKKTEVFKICRKFKGKGKGNKVAQAGSAKGKVQFQGKKTKFDSDDECDENGAAGSVKRAREEADREEEPASKQQKTENGSGDQ</sequence>
<dbReference type="InterPro" id="IPR035979">
    <property type="entry name" value="RBD_domain_sf"/>
</dbReference>
<dbReference type="GO" id="GO:0045727">
    <property type="term" value="P:positive regulation of translation"/>
    <property type="evidence" value="ECO:0007669"/>
    <property type="project" value="TreeGrafter"/>
</dbReference>
<dbReference type="FunCoup" id="G3SMH8">
    <property type="interactions" value="1945"/>
</dbReference>
<dbReference type="CDD" id="cd08028">
    <property type="entry name" value="LARP_3"/>
    <property type="match status" value="1"/>
</dbReference>
<evidence type="ECO:0000256" key="9">
    <source>
        <dbReference type="SAM" id="Coils"/>
    </source>
</evidence>
<evidence type="ECO:0000256" key="1">
    <source>
        <dbReference type="ARBA" id="ARBA00004123"/>
    </source>
</evidence>
<feature type="domain" description="RRM" evidence="11">
    <location>
        <begin position="111"/>
        <end position="187"/>
    </location>
</feature>
<dbReference type="PRINTS" id="PR00302">
    <property type="entry name" value="LUPUSLA"/>
</dbReference>
<proteinExistence type="predicted"/>
<dbReference type="OMA" id="QFERSIY"/>
<evidence type="ECO:0000256" key="2">
    <source>
        <dbReference type="ARBA" id="ARBA00022553"/>
    </source>
</evidence>
<dbReference type="GO" id="GO:1990904">
    <property type="term" value="C:ribonucleoprotein complex"/>
    <property type="evidence" value="ECO:0007669"/>
    <property type="project" value="UniProtKB-UniRule"/>
</dbReference>
<dbReference type="GO" id="GO:0005829">
    <property type="term" value="C:cytosol"/>
    <property type="evidence" value="ECO:0007669"/>
    <property type="project" value="TreeGrafter"/>
</dbReference>
<feature type="domain" description="XRRM" evidence="13">
    <location>
        <begin position="227"/>
        <end position="364"/>
    </location>
</feature>
<evidence type="ECO:0000256" key="3">
    <source>
        <dbReference type="ARBA" id="ARBA00022884"/>
    </source>
</evidence>
<dbReference type="SMART" id="SM00360">
    <property type="entry name" value="RRM"/>
    <property type="match status" value="1"/>
</dbReference>
<dbReference type="InterPro" id="IPR012677">
    <property type="entry name" value="Nucleotide-bd_a/b_plait_sf"/>
</dbReference>
<dbReference type="SMART" id="SM00715">
    <property type="entry name" value="LA"/>
    <property type="match status" value="1"/>
</dbReference>
<keyword evidence="15" id="KW-1185">Reference proteome</keyword>
<evidence type="ECO:0000259" key="12">
    <source>
        <dbReference type="PROSITE" id="PS50961"/>
    </source>
</evidence>
<dbReference type="PROSITE" id="PS51939">
    <property type="entry name" value="XRRM"/>
    <property type="match status" value="1"/>
</dbReference>
<evidence type="ECO:0000256" key="5">
    <source>
        <dbReference type="ARBA" id="ARBA00023242"/>
    </source>
</evidence>
<evidence type="ECO:0000259" key="13">
    <source>
        <dbReference type="PROSITE" id="PS51939"/>
    </source>
</evidence>